<gene>
    <name evidence="1" type="ORF">METZ01_LOCUS149075</name>
</gene>
<evidence type="ECO:0000313" key="1">
    <source>
        <dbReference type="EMBL" id="SVA96221.1"/>
    </source>
</evidence>
<sequence length="133" mass="14203">MMTGSPSLACPINIDAAEASSSVIPTSVVSKVLSYKSFLPLRSDNTVTPLEPIAMPTMPFLQALPALSFIITPTDLLNSRDKSFFKLLALLSGFSGSNKTLGLVESVSIFDLSIPAFAWMKPNLCSTTTTPFL</sequence>
<dbReference type="AlphaFoldDB" id="A0A382A4P9"/>
<name>A0A382A4P9_9ZZZZ</name>
<accession>A0A382A4P9</accession>
<organism evidence="1">
    <name type="scientific">marine metagenome</name>
    <dbReference type="NCBI Taxonomy" id="408172"/>
    <lineage>
        <taxon>unclassified sequences</taxon>
        <taxon>metagenomes</taxon>
        <taxon>ecological metagenomes</taxon>
    </lineage>
</organism>
<protein>
    <submittedName>
        <fullName evidence="1">Uncharacterized protein</fullName>
    </submittedName>
</protein>
<proteinExistence type="predicted"/>
<reference evidence="1" key="1">
    <citation type="submission" date="2018-05" db="EMBL/GenBank/DDBJ databases">
        <authorList>
            <person name="Lanie J.A."/>
            <person name="Ng W.-L."/>
            <person name="Kazmierczak K.M."/>
            <person name="Andrzejewski T.M."/>
            <person name="Davidsen T.M."/>
            <person name="Wayne K.J."/>
            <person name="Tettelin H."/>
            <person name="Glass J.I."/>
            <person name="Rusch D."/>
            <person name="Podicherti R."/>
            <person name="Tsui H.-C.T."/>
            <person name="Winkler M.E."/>
        </authorList>
    </citation>
    <scope>NUCLEOTIDE SEQUENCE</scope>
</reference>
<dbReference type="EMBL" id="UINC01023812">
    <property type="protein sequence ID" value="SVA96221.1"/>
    <property type="molecule type" value="Genomic_DNA"/>
</dbReference>